<evidence type="ECO:0000313" key="3">
    <source>
        <dbReference type="EMBL" id="WPB01460.1"/>
    </source>
</evidence>
<gene>
    <name evidence="2" type="ORF">CB0940_04237</name>
    <name evidence="3" type="ORF">RHO25_006086</name>
</gene>
<dbReference type="EMBL" id="LKMD01000105">
    <property type="protein sequence ID" value="PIA93323.1"/>
    <property type="molecule type" value="Genomic_DNA"/>
</dbReference>
<evidence type="ECO:0000313" key="4">
    <source>
        <dbReference type="Proteomes" id="UP000230605"/>
    </source>
</evidence>
<organism evidence="2 4">
    <name type="scientific">Cercospora beticola</name>
    <name type="common">Sugarbeet leaf spot fungus</name>
    <dbReference type="NCBI Taxonomy" id="122368"/>
    <lineage>
        <taxon>Eukaryota</taxon>
        <taxon>Fungi</taxon>
        <taxon>Dikarya</taxon>
        <taxon>Ascomycota</taxon>
        <taxon>Pezizomycotina</taxon>
        <taxon>Dothideomycetes</taxon>
        <taxon>Dothideomycetidae</taxon>
        <taxon>Mycosphaerellales</taxon>
        <taxon>Mycosphaerellaceae</taxon>
        <taxon>Cercospora</taxon>
    </lineage>
</organism>
<dbReference type="Proteomes" id="UP001302367">
    <property type="component" value="Chromosome 4"/>
</dbReference>
<sequence length="92" mass="9668">MKVADLLSDLTQLQFADPGAALALVSARSSAAGSAAANGEVSSNGRHEDPDLKRAKDLLDLHKTVKLAHPDAEPDAALKKARADVDKVLREL</sequence>
<dbReference type="AlphaFoldDB" id="A0A2G5HM50"/>
<accession>A0A2G5HM50</accession>
<proteinExistence type="predicted"/>
<keyword evidence="5" id="KW-1185">Reference proteome</keyword>
<feature type="compositionally biased region" description="Low complexity" evidence="1">
    <location>
        <begin position="33"/>
        <end position="44"/>
    </location>
</feature>
<evidence type="ECO:0000313" key="5">
    <source>
        <dbReference type="Proteomes" id="UP001302367"/>
    </source>
</evidence>
<evidence type="ECO:0000256" key="1">
    <source>
        <dbReference type="SAM" id="MobiDB-lite"/>
    </source>
</evidence>
<dbReference type="OrthoDB" id="5394455at2759"/>
<reference evidence="2 4" key="1">
    <citation type="submission" date="2015-10" db="EMBL/GenBank/DDBJ databases">
        <title>The cercosporin biosynthetic gene cluster was horizontally transferred to several fungal lineages and shown to be expanded in Cercospora beticola based on microsynteny with recipient genomes.</title>
        <authorList>
            <person name="De Jonge R."/>
            <person name="Ebert M.K."/>
            <person name="Suttle J.C."/>
            <person name="Jurick Ii W.M."/>
            <person name="Secor G.A."/>
            <person name="Thomma B.P."/>
            <person name="Van De Peer Y."/>
            <person name="Bolton M.D."/>
        </authorList>
    </citation>
    <scope>NUCLEOTIDE SEQUENCE [LARGE SCALE GENOMIC DNA]</scope>
    <source>
        <strain evidence="2 4">09-40</strain>
    </source>
</reference>
<feature type="region of interest" description="Disordered" evidence="1">
    <location>
        <begin position="33"/>
        <end position="55"/>
    </location>
</feature>
<evidence type="ECO:0000313" key="2">
    <source>
        <dbReference type="EMBL" id="PIA93323.1"/>
    </source>
</evidence>
<name>A0A2G5HM50_CERBT</name>
<dbReference type="EMBL" id="CP134187">
    <property type="protein sequence ID" value="WPB01460.1"/>
    <property type="molecule type" value="Genomic_DNA"/>
</dbReference>
<dbReference type="Proteomes" id="UP000230605">
    <property type="component" value="Chromosome 4"/>
</dbReference>
<protein>
    <submittedName>
        <fullName evidence="2">Uncharacterized protein</fullName>
    </submittedName>
</protein>
<reference evidence="3 5" key="2">
    <citation type="submission" date="2023-09" db="EMBL/GenBank/DDBJ databases">
        <title>Complete-Gapless Cercospora beticola genome.</title>
        <authorList>
            <person name="Wyatt N.A."/>
            <person name="Spanner R.E."/>
            <person name="Bolton M.D."/>
        </authorList>
    </citation>
    <scope>NUCLEOTIDE SEQUENCE [LARGE SCALE GENOMIC DNA]</scope>
    <source>
        <strain evidence="3">Cb09-40</strain>
    </source>
</reference>
<feature type="compositionally biased region" description="Basic and acidic residues" evidence="1">
    <location>
        <begin position="45"/>
        <end position="55"/>
    </location>
</feature>